<dbReference type="Gene3D" id="2.60.120.200">
    <property type="match status" value="1"/>
</dbReference>
<dbReference type="InterPro" id="IPR008160">
    <property type="entry name" value="Collagen"/>
</dbReference>
<organism evidence="3">
    <name type="scientific">Candidatus Kentrum sp. FW</name>
    <dbReference type="NCBI Taxonomy" id="2126338"/>
    <lineage>
        <taxon>Bacteria</taxon>
        <taxon>Pseudomonadati</taxon>
        <taxon>Pseudomonadota</taxon>
        <taxon>Gammaproteobacteria</taxon>
        <taxon>Candidatus Kentrum</taxon>
    </lineage>
</organism>
<dbReference type="AlphaFoldDB" id="A0A450TD48"/>
<feature type="compositionally biased region" description="Basic and acidic residues" evidence="1">
    <location>
        <begin position="374"/>
        <end position="403"/>
    </location>
</feature>
<dbReference type="GO" id="GO:0016020">
    <property type="term" value="C:membrane"/>
    <property type="evidence" value="ECO:0007669"/>
    <property type="project" value="InterPro"/>
</dbReference>
<dbReference type="SMART" id="SM00137">
    <property type="entry name" value="MAM"/>
    <property type="match status" value="1"/>
</dbReference>
<feature type="domain" description="MAM" evidence="2">
    <location>
        <begin position="14"/>
        <end position="167"/>
    </location>
</feature>
<feature type="region of interest" description="Disordered" evidence="1">
    <location>
        <begin position="356"/>
        <end position="416"/>
    </location>
</feature>
<evidence type="ECO:0000313" key="3">
    <source>
        <dbReference type="EMBL" id="VFJ64848.1"/>
    </source>
</evidence>
<sequence length="712" mass="76834">MAVPTAARDYIAGFEAGLNGWTASKGTSLFNWNRHSGSTHSGHTGPANAQEGDHYLYLEASRNTPAKTAYLELSHFAGKPLSISFHYHMYGAHMGTLALEGFDGNAWAEIWRISGPQHIDHYAPWTARKIDLTGRTIQKIRFTGITGDYQLPSQYRGDMAIDHIILTTDAIEPSDDARWNQTQSGYGIYRLDSNVGIGTENPDADLAILGNLSKPLTGHVAVAKGSTHVTGVGTKFTQELIVGDSILIGQEIFIVREIQSDTILITDVPHTVGALNATAYTDSDLLHVRTGAEVDSLVIDKSGNVGIGTAHPAVKLDVAGGIRVGSETICDAKREGAIRYDDAGKEVEFCNGTVWTRVEGPVGPQGKTGSQGLKGEKGEPGEKGDDGDQGPKGEKGDPGKKGDPGPPGDSSWSINPNGIYYNSVHGVGIGKVPDSSYKLDVEGTARIDDLKLDNQTACGKLYTDASGSVRCGTDADSGDIRGVTAGSGLAGGGKLGAVTLSVDTDQIQKRVSGNCSVGQSIREIKADGTVVCEELGNYLYLTDNFDDGDFNNPKWDVYAGTYWVSGGRLFGSKNSHIQIISTQSFGEWEWEWNRKGNFEFWFINNKKNAMVMCSGVGYLVWFDNDLLRLRRSDGTGCVDIGITSISNIPDGQILSMKIIRKHDGSFRVLIDSNEVISAWDSTYTRSKYLGLYNWNVIGGFIDNVKLVNYLGY</sequence>
<dbReference type="PANTHER" id="PTHR23282:SF101">
    <property type="entry name" value="MAM DOMAIN-CONTAINING PROTEIN"/>
    <property type="match status" value="1"/>
</dbReference>
<dbReference type="PROSITE" id="PS50060">
    <property type="entry name" value="MAM_2"/>
    <property type="match status" value="1"/>
</dbReference>
<proteinExistence type="predicted"/>
<gene>
    <name evidence="3" type="ORF">BECKFW1821A_GA0114235_11812</name>
</gene>
<evidence type="ECO:0000256" key="1">
    <source>
        <dbReference type="SAM" id="MobiDB-lite"/>
    </source>
</evidence>
<dbReference type="InterPro" id="IPR051560">
    <property type="entry name" value="MAM_domain-containing"/>
</dbReference>
<name>A0A450TD48_9GAMM</name>
<evidence type="ECO:0000259" key="2">
    <source>
        <dbReference type="PROSITE" id="PS50060"/>
    </source>
</evidence>
<dbReference type="PANTHER" id="PTHR23282">
    <property type="entry name" value="APICAL ENDOSOMAL GLYCOPROTEIN PRECURSOR"/>
    <property type="match status" value="1"/>
</dbReference>
<dbReference type="Pfam" id="PF01391">
    <property type="entry name" value="Collagen"/>
    <property type="match status" value="1"/>
</dbReference>
<accession>A0A450TD48</accession>
<keyword evidence="3" id="KW-0176">Collagen</keyword>
<dbReference type="SUPFAM" id="SSF49899">
    <property type="entry name" value="Concanavalin A-like lectins/glucanases"/>
    <property type="match status" value="1"/>
</dbReference>
<dbReference type="CDD" id="cd06263">
    <property type="entry name" value="MAM"/>
    <property type="match status" value="1"/>
</dbReference>
<reference evidence="3" key="1">
    <citation type="submission" date="2019-02" db="EMBL/GenBank/DDBJ databases">
        <authorList>
            <person name="Gruber-Vodicka R. H."/>
            <person name="Seah K. B. B."/>
        </authorList>
    </citation>
    <scope>NUCLEOTIDE SEQUENCE</scope>
    <source>
        <strain evidence="3">BECK_BZ15</strain>
    </source>
</reference>
<dbReference type="InterPro" id="IPR013320">
    <property type="entry name" value="ConA-like_dom_sf"/>
</dbReference>
<dbReference type="InterPro" id="IPR000998">
    <property type="entry name" value="MAM_dom"/>
</dbReference>
<dbReference type="EMBL" id="CAADEW010000181">
    <property type="protein sequence ID" value="VFJ64848.1"/>
    <property type="molecule type" value="Genomic_DNA"/>
</dbReference>
<dbReference type="Pfam" id="PF00629">
    <property type="entry name" value="MAM"/>
    <property type="match status" value="1"/>
</dbReference>
<protein>
    <submittedName>
        <fullName evidence="3">Collagen triple helix repeat-containing protein</fullName>
    </submittedName>
</protein>